<feature type="transmembrane region" description="Helical" evidence="1">
    <location>
        <begin position="29"/>
        <end position="46"/>
    </location>
</feature>
<dbReference type="KEGG" id="tpsc:RBB77_19255"/>
<organism evidence="2">
    <name type="scientific">Tunturiibacter psychrotolerans</name>
    <dbReference type="NCBI Taxonomy" id="3069686"/>
    <lineage>
        <taxon>Bacteria</taxon>
        <taxon>Pseudomonadati</taxon>
        <taxon>Acidobacteriota</taxon>
        <taxon>Terriglobia</taxon>
        <taxon>Terriglobales</taxon>
        <taxon>Acidobacteriaceae</taxon>
        <taxon>Tunturiibacter</taxon>
    </lineage>
</organism>
<evidence type="ECO:0000313" key="2">
    <source>
        <dbReference type="EMBL" id="XCB32553.1"/>
    </source>
</evidence>
<reference evidence="2" key="2">
    <citation type="journal article" date="2024" name="Environ. Microbiol.">
        <title>Genome analysis and description of Tunturibacter gen. nov. expands the diversity of Terriglobia in tundra soils.</title>
        <authorList>
            <person name="Messyasz A."/>
            <person name="Mannisto M.K."/>
            <person name="Kerkhof L.J."/>
            <person name="Haggblom M.M."/>
        </authorList>
    </citation>
    <scope>NUCLEOTIDE SEQUENCE</scope>
    <source>
        <strain evidence="2">X5P6</strain>
    </source>
</reference>
<dbReference type="RefSeq" id="WP_353063400.1">
    <property type="nucleotide sequence ID" value="NZ_CP132942.1"/>
</dbReference>
<keyword evidence="1" id="KW-0812">Transmembrane</keyword>
<name>A0AAU7ZNN7_9BACT</name>
<accession>A0AAU7ZNN7</accession>
<protein>
    <submittedName>
        <fullName evidence="2">Uncharacterized protein</fullName>
    </submittedName>
</protein>
<gene>
    <name evidence="2" type="ORF">RBB77_19255</name>
</gene>
<keyword evidence="1" id="KW-1133">Transmembrane helix</keyword>
<dbReference type="AlphaFoldDB" id="A0AAU7ZNN7"/>
<sequence>MHHNFVLLLLKVAVTGGVVDLSPASSGRMWIALVVLGLLAVAVWQTMEPGKYQQLTWILLGFFAFRVILGRLRSR</sequence>
<proteinExistence type="predicted"/>
<feature type="transmembrane region" description="Helical" evidence="1">
    <location>
        <begin position="52"/>
        <end position="69"/>
    </location>
</feature>
<keyword evidence="1" id="KW-0472">Membrane</keyword>
<dbReference type="EMBL" id="CP132942">
    <property type="protein sequence ID" value="XCB32553.1"/>
    <property type="molecule type" value="Genomic_DNA"/>
</dbReference>
<reference evidence="2" key="1">
    <citation type="submission" date="2023-08" db="EMBL/GenBank/DDBJ databases">
        <authorList>
            <person name="Messyasz A."/>
            <person name="Mannisto M.K."/>
            <person name="Kerkhof L.J."/>
            <person name="Haggblom M."/>
        </authorList>
    </citation>
    <scope>NUCLEOTIDE SEQUENCE</scope>
    <source>
        <strain evidence="2">X5P6</strain>
    </source>
</reference>
<evidence type="ECO:0000256" key="1">
    <source>
        <dbReference type="SAM" id="Phobius"/>
    </source>
</evidence>